<feature type="signal peptide" evidence="3">
    <location>
        <begin position="1"/>
        <end position="22"/>
    </location>
</feature>
<keyword evidence="5" id="KW-1185">Reference proteome</keyword>
<dbReference type="InterPro" id="IPR006143">
    <property type="entry name" value="RND_pump_MFP"/>
</dbReference>
<dbReference type="PANTHER" id="PTHR30469:SF15">
    <property type="entry name" value="HLYD FAMILY OF SECRETION PROTEINS"/>
    <property type="match status" value="1"/>
</dbReference>
<evidence type="ECO:0000256" key="3">
    <source>
        <dbReference type="SAM" id="SignalP"/>
    </source>
</evidence>
<dbReference type="SUPFAM" id="SSF111369">
    <property type="entry name" value="HlyD-like secretion proteins"/>
    <property type="match status" value="2"/>
</dbReference>
<evidence type="ECO:0000256" key="2">
    <source>
        <dbReference type="SAM" id="Coils"/>
    </source>
</evidence>
<feature type="chain" id="PRO_5045416566" evidence="3">
    <location>
        <begin position="23"/>
        <end position="416"/>
    </location>
</feature>
<gene>
    <name evidence="4" type="ORF">ACFOSB_15375</name>
</gene>
<keyword evidence="3" id="KW-0732">Signal</keyword>
<comment type="similarity">
    <text evidence="1">Belongs to the membrane fusion protein (MFP) (TC 8.A.1) family.</text>
</comment>
<feature type="coiled-coil region" evidence="2">
    <location>
        <begin position="176"/>
        <end position="235"/>
    </location>
</feature>
<evidence type="ECO:0000313" key="4">
    <source>
        <dbReference type="EMBL" id="MFC3834232.1"/>
    </source>
</evidence>
<dbReference type="EMBL" id="JBHRZG010000022">
    <property type="protein sequence ID" value="MFC3834232.1"/>
    <property type="molecule type" value="Genomic_DNA"/>
</dbReference>
<accession>A0ABV7ZC59</accession>
<evidence type="ECO:0000256" key="1">
    <source>
        <dbReference type="ARBA" id="ARBA00009477"/>
    </source>
</evidence>
<reference evidence="5" key="1">
    <citation type="journal article" date="2019" name="Int. J. Syst. Evol. Microbiol.">
        <title>The Global Catalogue of Microorganisms (GCM) 10K type strain sequencing project: providing services to taxonomists for standard genome sequencing and annotation.</title>
        <authorList>
            <consortium name="The Broad Institute Genomics Platform"/>
            <consortium name="The Broad Institute Genome Sequencing Center for Infectious Disease"/>
            <person name="Wu L."/>
            <person name="Ma J."/>
        </authorList>
    </citation>
    <scope>NUCLEOTIDE SEQUENCE [LARGE SCALE GENOMIC DNA]</scope>
    <source>
        <strain evidence="5">CCTCC AB 2017081</strain>
    </source>
</reference>
<proteinExistence type="inferred from homology"/>
<dbReference type="PROSITE" id="PS51257">
    <property type="entry name" value="PROKAR_LIPOPROTEIN"/>
    <property type="match status" value="1"/>
</dbReference>
<sequence>MGSARTLLAGAVLTGSLLTACAPPGGSTAAAPTNDLDAAPAKTTTLSVTAVTARQGTLSVQRSVSATIEAQRDSQVAATSGGTVLAVLATEGEQVSRGQVVVQLDDTQARQALQNARLQLQQAQITLDQTSTTSTQATSALQASVTSAQATLAQAQSGATSAESLYALGGISLSDVQAARAQLAQAQSALAQARNTLAQNGRSAQSSVPLQRANLQSARAAVTQAEENLARTAVRAPFAGTVASVAVEVGEFAAQGSAVFRLVDPGSIRASFSVPSGDAAALTDGTPLNLGYGGVNYVAVVTGSPGIAGADRLVPVTARVQGGERLPVGGTAQARYRNTLGRGVLLPSAAVQVEGGSNAVYVIRDSRAEQTPVTVIAESGGQVAVGGVSAGQQVISPVPASLQDGAAVKVSAQATP</sequence>
<name>A0ABV7ZC59_9DEIO</name>
<dbReference type="Proteomes" id="UP001595803">
    <property type="component" value="Unassembled WGS sequence"/>
</dbReference>
<dbReference type="NCBIfam" id="TIGR01730">
    <property type="entry name" value="RND_mfp"/>
    <property type="match status" value="1"/>
</dbReference>
<organism evidence="4 5">
    <name type="scientific">Deinococcus rufus</name>
    <dbReference type="NCBI Taxonomy" id="2136097"/>
    <lineage>
        <taxon>Bacteria</taxon>
        <taxon>Thermotogati</taxon>
        <taxon>Deinococcota</taxon>
        <taxon>Deinococci</taxon>
        <taxon>Deinococcales</taxon>
        <taxon>Deinococcaceae</taxon>
        <taxon>Deinococcus</taxon>
    </lineage>
</organism>
<dbReference type="RefSeq" id="WP_380102704.1">
    <property type="nucleotide sequence ID" value="NZ_JBHRZG010000022.1"/>
</dbReference>
<dbReference type="Gene3D" id="2.40.420.20">
    <property type="match status" value="1"/>
</dbReference>
<keyword evidence="2" id="KW-0175">Coiled coil</keyword>
<dbReference type="Gene3D" id="2.40.50.100">
    <property type="match status" value="2"/>
</dbReference>
<dbReference type="PANTHER" id="PTHR30469">
    <property type="entry name" value="MULTIDRUG RESISTANCE PROTEIN MDTA"/>
    <property type="match status" value="1"/>
</dbReference>
<comment type="caution">
    <text evidence="4">The sequence shown here is derived from an EMBL/GenBank/DDBJ whole genome shotgun (WGS) entry which is preliminary data.</text>
</comment>
<evidence type="ECO:0000313" key="5">
    <source>
        <dbReference type="Proteomes" id="UP001595803"/>
    </source>
</evidence>
<protein>
    <submittedName>
        <fullName evidence="4">Efflux RND transporter periplasmic adaptor subunit</fullName>
    </submittedName>
</protein>